<dbReference type="InterPro" id="IPR005543">
    <property type="entry name" value="PASTA_dom"/>
</dbReference>
<evidence type="ECO:0000313" key="3">
    <source>
        <dbReference type="Proteomes" id="UP000178417"/>
    </source>
</evidence>
<dbReference type="STRING" id="1802579.A2310_04560"/>
<sequence length="108" mass="11946">MAIIILPFFVGYFYFTYFNAIPETMVPDVIGLSKNEAVSRIENMGLKIKITEMDKEPKLVTNQRPEPGKIVKSGRIISVTIGSPVEISIPSPISVSEELNNEETGSND</sequence>
<organism evidence="2 3">
    <name type="scientific">candidate division WOR-1 bacterium RIFOXYB2_FULL_37_13</name>
    <dbReference type="NCBI Taxonomy" id="1802579"/>
    <lineage>
        <taxon>Bacteria</taxon>
        <taxon>Bacillati</taxon>
        <taxon>Saganbacteria</taxon>
    </lineage>
</organism>
<gene>
    <name evidence="2" type="ORF">A2310_04560</name>
</gene>
<reference evidence="2 3" key="1">
    <citation type="journal article" date="2016" name="Nat. Commun.">
        <title>Thousands of microbial genomes shed light on interconnected biogeochemical processes in an aquifer system.</title>
        <authorList>
            <person name="Anantharaman K."/>
            <person name="Brown C.T."/>
            <person name="Hug L.A."/>
            <person name="Sharon I."/>
            <person name="Castelle C.J."/>
            <person name="Probst A.J."/>
            <person name="Thomas B.C."/>
            <person name="Singh A."/>
            <person name="Wilkins M.J."/>
            <person name="Karaoz U."/>
            <person name="Brodie E.L."/>
            <person name="Williams K.H."/>
            <person name="Hubbard S.S."/>
            <person name="Banfield J.F."/>
        </authorList>
    </citation>
    <scope>NUCLEOTIDE SEQUENCE [LARGE SCALE GENOMIC DNA]</scope>
</reference>
<evidence type="ECO:0000313" key="2">
    <source>
        <dbReference type="EMBL" id="OGC24738.1"/>
    </source>
</evidence>
<proteinExistence type="predicted"/>
<evidence type="ECO:0000259" key="1">
    <source>
        <dbReference type="PROSITE" id="PS51178"/>
    </source>
</evidence>
<dbReference type="Gene3D" id="3.30.10.20">
    <property type="match status" value="1"/>
</dbReference>
<accession>A0A1F4SWB0</accession>
<dbReference type="EMBL" id="MEUB01000007">
    <property type="protein sequence ID" value="OGC24738.1"/>
    <property type="molecule type" value="Genomic_DNA"/>
</dbReference>
<dbReference type="CDD" id="cd06577">
    <property type="entry name" value="PASTA_pknB"/>
    <property type="match status" value="1"/>
</dbReference>
<dbReference type="SUPFAM" id="SSF54184">
    <property type="entry name" value="Penicillin-binding protein 2x (pbp-2x), c-terminal domain"/>
    <property type="match status" value="1"/>
</dbReference>
<dbReference type="SMART" id="SM00740">
    <property type="entry name" value="PASTA"/>
    <property type="match status" value="1"/>
</dbReference>
<feature type="domain" description="PASTA" evidence="1">
    <location>
        <begin position="20"/>
        <end position="83"/>
    </location>
</feature>
<dbReference type="Proteomes" id="UP000178417">
    <property type="component" value="Unassembled WGS sequence"/>
</dbReference>
<dbReference type="Pfam" id="PF03793">
    <property type="entry name" value="PASTA"/>
    <property type="match status" value="1"/>
</dbReference>
<name>A0A1F4SWB0_UNCSA</name>
<comment type="caution">
    <text evidence="2">The sequence shown here is derived from an EMBL/GenBank/DDBJ whole genome shotgun (WGS) entry which is preliminary data.</text>
</comment>
<protein>
    <recommendedName>
        <fullName evidence="1">PASTA domain-containing protein</fullName>
    </recommendedName>
</protein>
<dbReference type="PROSITE" id="PS51178">
    <property type="entry name" value="PASTA"/>
    <property type="match status" value="1"/>
</dbReference>
<dbReference type="AlphaFoldDB" id="A0A1F4SWB0"/>